<accession>A0AB38ZEE6</accession>
<reference evidence="2" key="1">
    <citation type="submission" date="2024-03" db="EMBL/GenBank/DDBJ databases">
        <title>Venom adaptation and exaptation during the trophic switch to blood-feeding by kissing bugs (Reduviidae: Triatominae).</title>
        <authorList>
            <person name="Zdenek C.N."/>
            <person name="Cardoso F.C."/>
            <person name="Robinson S.D."/>
            <person name="Mercedes R.S."/>
            <person name="Raidjoe E.R."/>
            <person name="Hernandez-Vargas M.J."/>
            <person name="Jin J."/>
            <person name="Corzo G."/>
            <person name="Vetter I."/>
            <person name="King G.F."/>
            <person name="Fry B.G."/>
            <person name="Walker A."/>
        </authorList>
    </citation>
    <scope>NUCLEOTIDE SEQUENCE</scope>
</reference>
<dbReference type="EMBL" id="PP517416">
    <property type="protein sequence ID" value="WXI02666.1"/>
    <property type="molecule type" value="mRNA"/>
</dbReference>
<feature type="chain" id="PRO_5044314726" evidence="1">
    <location>
        <begin position="22"/>
        <end position="153"/>
    </location>
</feature>
<proteinExistence type="evidence at transcript level"/>
<evidence type="ECO:0000313" key="2">
    <source>
        <dbReference type="EMBL" id="WXI02666.1"/>
    </source>
</evidence>
<feature type="signal peptide" evidence="1">
    <location>
        <begin position="1"/>
        <end position="21"/>
    </location>
</feature>
<sequence>MAKIVFITFFIACFCLFSTYGNEDEDVKKFWHIRENAIFQSRFAKVEIEKVIYEIVKNAKDKAQNDEQIECIDVAKSKHIIASNDILKETVTKIMPAIEEVSATLRTGDHKKLEEFLNNYNYPEYKKEAMKQFKAKVNELKPIVQQDVDKCIA</sequence>
<dbReference type="InterPro" id="IPR016126">
    <property type="entry name" value="Secretoglobin"/>
</dbReference>
<protein>
    <submittedName>
        <fullName evidence="2">Heteropteran venom family 1 protein 1</fullName>
    </submittedName>
</protein>
<evidence type="ECO:0000256" key="1">
    <source>
        <dbReference type="SAM" id="SignalP"/>
    </source>
</evidence>
<keyword evidence="1" id="KW-0732">Signal</keyword>
<name>A0AB38ZEE6_9HEMI</name>
<dbReference type="PROSITE" id="PS51311">
    <property type="entry name" value="SCGB"/>
    <property type="match status" value="1"/>
</dbReference>
<dbReference type="AlphaFoldDB" id="A0AB38ZEE6"/>
<organism evidence="2">
    <name type="scientific">Oncocephalus sp</name>
    <dbReference type="NCBI Taxonomy" id="2944721"/>
    <lineage>
        <taxon>Eukaryota</taxon>
        <taxon>Metazoa</taxon>
        <taxon>Ecdysozoa</taxon>
        <taxon>Arthropoda</taxon>
        <taxon>Hexapoda</taxon>
        <taxon>Insecta</taxon>
        <taxon>Pterygota</taxon>
        <taxon>Neoptera</taxon>
        <taxon>Paraneoptera</taxon>
        <taxon>Hemiptera</taxon>
        <taxon>Heteroptera</taxon>
        <taxon>Panheteroptera</taxon>
        <taxon>Cimicomorpha</taxon>
        <taxon>Reduviidae</taxon>
        <taxon>Stenopodainae</taxon>
        <taxon>Oncocephalus</taxon>
    </lineage>
</organism>